<dbReference type="EMBL" id="JAUNQW010000007">
    <property type="protein sequence ID" value="MDO5457251.1"/>
    <property type="molecule type" value="Genomic_DNA"/>
</dbReference>
<evidence type="ECO:0000313" key="4">
    <source>
        <dbReference type="EMBL" id="MDO5457251.1"/>
    </source>
</evidence>
<dbReference type="PANTHER" id="PTHR10302">
    <property type="entry name" value="SINGLE-STRANDED DNA-BINDING PROTEIN"/>
    <property type="match status" value="1"/>
</dbReference>
<dbReference type="PIRSF" id="PIRSF002070">
    <property type="entry name" value="SSB"/>
    <property type="match status" value="1"/>
</dbReference>
<reference evidence="4" key="1">
    <citation type="submission" date="2023-07" db="EMBL/GenBank/DDBJ databases">
        <title>Between Cages and Wild: Unraveling the Impact of Captivity on Animal Microbiomes and Antimicrobial Resistance.</title>
        <authorList>
            <person name="Schmartz G.P."/>
            <person name="Rehner J."/>
            <person name="Schuff M.J."/>
            <person name="Becker S.L."/>
            <person name="Kravczyk M."/>
            <person name="Gurevich A."/>
            <person name="Francke R."/>
            <person name="Mueller R."/>
            <person name="Keller V."/>
            <person name="Keller A."/>
        </authorList>
    </citation>
    <scope>NUCLEOTIDE SEQUENCE</scope>
    <source>
        <strain evidence="4">S39M_St_73</strain>
    </source>
</reference>
<dbReference type="InterPro" id="IPR011344">
    <property type="entry name" value="ssDNA-bd"/>
</dbReference>
<evidence type="ECO:0000256" key="3">
    <source>
        <dbReference type="PIRNR" id="PIRNR002070"/>
    </source>
</evidence>
<name>A0AA43UC60_9LACT</name>
<dbReference type="AlphaFoldDB" id="A0AA43UC60"/>
<dbReference type="CDD" id="cd04496">
    <property type="entry name" value="SSB_OBF"/>
    <property type="match status" value="1"/>
</dbReference>
<dbReference type="SUPFAM" id="SSF50249">
    <property type="entry name" value="Nucleic acid-binding proteins"/>
    <property type="match status" value="1"/>
</dbReference>
<keyword evidence="1 2" id="KW-0238">DNA-binding</keyword>
<evidence type="ECO:0000313" key="5">
    <source>
        <dbReference type="Proteomes" id="UP001171751"/>
    </source>
</evidence>
<organism evidence="4 5">
    <name type="scientific">Atopococcus tabaci</name>
    <dbReference type="NCBI Taxonomy" id="269774"/>
    <lineage>
        <taxon>Bacteria</taxon>
        <taxon>Bacillati</taxon>
        <taxon>Bacillota</taxon>
        <taxon>Bacilli</taxon>
        <taxon>Lactobacillales</taxon>
        <taxon>Carnobacteriaceae</taxon>
        <taxon>Atopococcus</taxon>
    </lineage>
</organism>
<dbReference type="InterPro" id="IPR000424">
    <property type="entry name" value="Primosome_PriB/ssb"/>
</dbReference>
<dbReference type="NCBIfam" id="TIGR00621">
    <property type="entry name" value="ssb"/>
    <property type="match status" value="1"/>
</dbReference>
<dbReference type="GO" id="GO:0009295">
    <property type="term" value="C:nucleoid"/>
    <property type="evidence" value="ECO:0007669"/>
    <property type="project" value="TreeGrafter"/>
</dbReference>
<comment type="caution">
    <text evidence="2">Lacks conserved residue(s) required for the propagation of feature annotation.</text>
</comment>
<comment type="caution">
    <text evidence="4">The sequence shown here is derived from an EMBL/GenBank/DDBJ whole genome shotgun (WGS) entry which is preliminary data.</text>
</comment>
<gene>
    <name evidence="4" type="ORF">Q4F26_02815</name>
</gene>
<dbReference type="PANTHER" id="PTHR10302:SF27">
    <property type="entry name" value="SINGLE-STRANDED DNA-BINDING PROTEIN"/>
    <property type="match status" value="1"/>
</dbReference>
<evidence type="ECO:0000256" key="1">
    <source>
        <dbReference type="ARBA" id="ARBA00023125"/>
    </source>
</evidence>
<proteinExistence type="inferred from homology"/>
<dbReference type="HAMAP" id="MF_00984">
    <property type="entry name" value="SSB"/>
    <property type="match status" value="1"/>
</dbReference>
<dbReference type="Proteomes" id="UP001171751">
    <property type="component" value="Unassembled WGS sequence"/>
</dbReference>
<dbReference type="PROSITE" id="PS50935">
    <property type="entry name" value="SSB"/>
    <property type="match status" value="1"/>
</dbReference>
<dbReference type="Pfam" id="PF00436">
    <property type="entry name" value="SSB"/>
    <property type="match status" value="1"/>
</dbReference>
<accession>A0AA43UC60</accession>
<evidence type="ECO:0000256" key="2">
    <source>
        <dbReference type="HAMAP-Rule" id="MF_00984"/>
    </source>
</evidence>
<dbReference type="GO" id="GO:0003697">
    <property type="term" value="F:single-stranded DNA binding"/>
    <property type="evidence" value="ECO:0007669"/>
    <property type="project" value="UniProtKB-UniRule"/>
</dbReference>
<protein>
    <recommendedName>
        <fullName evidence="2 3">Single-stranded DNA-binding protein</fullName>
        <shortName evidence="2">SSB</shortName>
    </recommendedName>
</protein>
<dbReference type="GO" id="GO:0006260">
    <property type="term" value="P:DNA replication"/>
    <property type="evidence" value="ECO:0007669"/>
    <property type="project" value="InterPro"/>
</dbReference>
<sequence>MNQVAFIGRICREINLNQTQDGTAVLNNTLAINRPYQTKDNEDADFIPFVAWGNRAQLIDEYCKKGHLLGITGKMQSRHYEKDNNKIYVLECIVENIHFIQPKSKMNETKEMI</sequence>
<comment type="subunit">
    <text evidence="2">Homotetramer.</text>
</comment>
<dbReference type="InterPro" id="IPR012340">
    <property type="entry name" value="NA-bd_OB-fold"/>
</dbReference>
<keyword evidence="5" id="KW-1185">Reference proteome</keyword>
<dbReference type="Gene3D" id="2.40.50.140">
    <property type="entry name" value="Nucleic acid-binding proteins"/>
    <property type="match status" value="1"/>
</dbReference>